<dbReference type="PaxDb" id="55529-EKX54586"/>
<dbReference type="EMBL" id="JH992967">
    <property type="protein sequence ID" value="EKX54586.1"/>
    <property type="molecule type" value="Genomic_DNA"/>
</dbReference>
<dbReference type="KEGG" id="gtt:GUITHDRAFT_63469"/>
<protein>
    <submittedName>
        <fullName evidence="1 2">Uncharacterized protein</fullName>
    </submittedName>
</protein>
<proteinExistence type="predicted"/>
<dbReference type="HOGENOM" id="CLU_1100245_0_0_1"/>
<dbReference type="SUPFAM" id="SSF51366">
    <property type="entry name" value="Ribulose-phoshate binding barrel"/>
    <property type="match status" value="1"/>
</dbReference>
<evidence type="ECO:0000313" key="2">
    <source>
        <dbReference type="EnsemblProtists" id="EKX54586"/>
    </source>
</evidence>
<dbReference type="Gene3D" id="3.20.20.70">
    <property type="entry name" value="Aldolase class I"/>
    <property type="match status" value="1"/>
</dbReference>
<dbReference type="RefSeq" id="XP_005841566.1">
    <property type="nucleotide sequence ID" value="XM_005841509.1"/>
</dbReference>
<evidence type="ECO:0000313" key="1">
    <source>
        <dbReference type="EMBL" id="EKX54586.1"/>
    </source>
</evidence>
<dbReference type="Proteomes" id="UP000011087">
    <property type="component" value="Unassembled WGS sequence"/>
</dbReference>
<dbReference type="EnsemblProtists" id="EKX54586">
    <property type="protein sequence ID" value="EKX54586"/>
    <property type="gene ID" value="GUITHDRAFT_63469"/>
</dbReference>
<dbReference type="OMA" id="ASRHMEN"/>
<gene>
    <name evidence="1" type="ORF">GUITHDRAFT_63469</name>
</gene>
<dbReference type="eggNOG" id="ENOG502S85R">
    <property type="taxonomic scope" value="Eukaryota"/>
</dbReference>
<reference evidence="1 3" key="1">
    <citation type="journal article" date="2012" name="Nature">
        <title>Algal genomes reveal evolutionary mosaicism and the fate of nucleomorphs.</title>
        <authorList>
            <consortium name="DOE Joint Genome Institute"/>
            <person name="Curtis B.A."/>
            <person name="Tanifuji G."/>
            <person name="Burki F."/>
            <person name="Gruber A."/>
            <person name="Irimia M."/>
            <person name="Maruyama S."/>
            <person name="Arias M.C."/>
            <person name="Ball S.G."/>
            <person name="Gile G.H."/>
            <person name="Hirakawa Y."/>
            <person name="Hopkins J.F."/>
            <person name="Kuo A."/>
            <person name="Rensing S.A."/>
            <person name="Schmutz J."/>
            <person name="Symeonidi A."/>
            <person name="Elias M."/>
            <person name="Eveleigh R.J."/>
            <person name="Herman E.K."/>
            <person name="Klute M.J."/>
            <person name="Nakayama T."/>
            <person name="Obornik M."/>
            <person name="Reyes-Prieto A."/>
            <person name="Armbrust E.V."/>
            <person name="Aves S.J."/>
            <person name="Beiko R.G."/>
            <person name="Coutinho P."/>
            <person name="Dacks J.B."/>
            <person name="Durnford D.G."/>
            <person name="Fast N.M."/>
            <person name="Green B.R."/>
            <person name="Grisdale C.J."/>
            <person name="Hempel F."/>
            <person name="Henrissat B."/>
            <person name="Hoppner M.P."/>
            <person name="Ishida K."/>
            <person name="Kim E."/>
            <person name="Koreny L."/>
            <person name="Kroth P.G."/>
            <person name="Liu Y."/>
            <person name="Malik S.B."/>
            <person name="Maier U.G."/>
            <person name="McRose D."/>
            <person name="Mock T."/>
            <person name="Neilson J.A."/>
            <person name="Onodera N.T."/>
            <person name="Poole A.M."/>
            <person name="Pritham E.J."/>
            <person name="Richards T.A."/>
            <person name="Rocap G."/>
            <person name="Roy S.W."/>
            <person name="Sarai C."/>
            <person name="Schaack S."/>
            <person name="Shirato S."/>
            <person name="Slamovits C.H."/>
            <person name="Spencer D.F."/>
            <person name="Suzuki S."/>
            <person name="Worden A.Z."/>
            <person name="Zauner S."/>
            <person name="Barry K."/>
            <person name="Bell C."/>
            <person name="Bharti A.K."/>
            <person name="Crow J.A."/>
            <person name="Grimwood J."/>
            <person name="Kramer R."/>
            <person name="Lindquist E."/>
            <person name="Lucas S."/>
            <person name="Salamov A."/>
            <person name="McFadden G.I."/>
            <person name="Lane C.E."/>
            <person name="Keeling P.J."/>
            <person name="Gray M.W."/>
            <person name="Grigoriev I.V."/>
            <person name="Archibald J.M."/>
        </authorList>
    </citation>
    <scope>NUCLEOTIDE SEQUENCE</scope>
    <source>
        <strain evidence="1 3">CCMP2712</strain>
    </source>
</reference>
<evidence type="ECO:0000313" key="3">
    <source>
        <dbReference type="Proteomes" id="UP000011087"/>
    </source>
</evidence>
<sequence>MQSSTAKALKKASGALTVSVTLDEKVGGKKPTEVEILSSILRRSKIASLFVPQELVRMFAEEQKTAKGNFPGPCPLVLREVVSDAEHIELAASNGASAVIVRAGHADASSLCEQAKKKGLSVIWEVESAEEMKSCEEKGENMLLVDEKNADILSGASKTSVIIGRVSAMQAQNEEVKKSRDMQSKGCCAIVLEDAVVGDGEDLPYVRWAMEAILSKASTEFKITGMTGHVNGHYGTGTFERSDKQMEWKRKQA</sequence>
<reference evidence="2" key="3">
    <citation type="submission" date="2015-06" db="UniProtKB">
        <authorList>
            <consortium name="EnsemblProtists"/>
        </authorList>
    </citation>
    <scope>IDENTIFICATION</scope>
</reference>
<dbReference type="InterPro" id="IPR011060">
    <property type="entry name" value="RibuloseP-bd_barrel"/>
</dbReference>
<keyword evidence="3" id="KW-1185">Reference proteome</keyword>
<organism evidence="1">
    <name type="scientific">Guillardia theta (strain CCMP2712)</name>
    <name type="common">Cryptophyte</name>
    <dbReference type="NCBI Taxonomy" id="905079"/>
    <lineage>
        <taxon>Eukaryota</taxon>
        <taxon>Cryptophyceae</taxon>
        <taxon>Pyrenomonadales</taxon>
        <taxon>Geminigeraceae</taxon>
        <taxon>Guillardia</taxon>
    </lineage>
</organism>
<reference evidence="3" key="2">
    <citation type="submission" date="2012-11" db="EMBL/GenBank/DDBJ databases">
        <authorList>
            <person name="Kuo A."/>
            <person name="Curtis B.A."/>
            <person name="Tanifuji G."/>
            <person name="Burki F."/>
            <person name="Gruber A."/>
            <person name="Irimia M."/>
            <person name="Maruyama S."/>
            <person name="Arias M.C."/>
            <person name="Ball S.G."/>
            <person name="Gile G.H."/>
            <person name="Hirakawa Y."/>
            <person name="Hopkins J.F."/>
            <person name="Rensing S.A."/>
            <person name="Schmutz J."/>
            <person name="Symeonidi A."/>
            <person name="Elias M."/>
            <person name="Eveleigh R.J."/>
            <person name="Herman E.K."/>
            <person name="Klute M.J."/>
            <person name="Nakayama T."/>
            <person name="Obornik M."/>
            <person name="Reyes-Prieto A."/>
            <person name="Armbrust E.V."/>
            <person name="Aves S.J."/>
            <person name="Beiko R.G."/>
            <person name="Coutinho P."/>
            <person name="Dacks J.B."/>
            <person name="Durnford D.G."/>
            <person name="Fast N.M."/>
            <person name="Green B.R."/>
            <person name="Grisdale C."/>
            <person name="Hempe F."/>
            <person name="Henrissat B."/>
            <person name="Hoppner M.P."/>
            <person name="Ishida K.-I."/>
            <person name="Kim E."/>
            <person name="Koreny L."/>
            <person name="Kroth P.G."/>
            <person name="Liu Y."/>
            <person name="Malik S.-B."/>
            <person name="Maier U.G."/>
            <person name="McRose D."/>
            <person name="Mock T."/>
            <person name="Neilson J.A."/>
            <person name="Onodera N.T."/>
            <person name="Poole A.M."/>
            <person name="Pritham E.J."/>
            <person name="Richards T.A."/>
            <person name="Rocap G."/>
            <person name="Roy S.W."/>
            <person name="Sarai C."/>
            <person name="Schaack S."/>
            <person name="Shirato S."/>
            <person name="Slamovits C.H."/>
            <person name="Spencer D.F."/>
            <person name="Suzuki S."/>
            <person name="Worden A.Z."/>
            <person name="Zauner S."/>
            <person name="Barry K."/>
            <person name="Bell C."/>
            <person name="Bharti A.K."/>
            <person name="Crow J.A."/>
            <person name="Grimwood J."/>
            <person name="Kramer R."/>
            <person name="Lindquist E."/>
            <person name="Lucas S."/>
            <person name="Salamov A."/>
            <person name="McFadden G.I."/>
            <person name="Lane C.E."/>
            <person name="Keeling P.J."/>
            <person name="Gray M.W."/>
            <person name="Grigoriev I.V."/>
            <person name="Archibald J.M."/>
        </authorList>
    </citation>
    <scope>NUCLEOTIDE SEQUENCE</scope>
    <source>
        <strain evidence="3">CCMP2712</strain>
    </source>
</reference>
<name>L1K155_GUITC</name>
<dbReference type="AlphaFoldDB" id="L1K155"/>
<dbReference type="GeneID" id="17311228"/>
<accession>L1K155</accession>
<dbReference type="OrthoDB" id="45682at2759"/>
<dbReference type="InterPro" id="IPR013785">
    <property type="entry name" value="Aldolase_TIM"/>
</dbReference>